<dbReference type="InterPro" id="IPR027417">
    <property type="entry name" value="P-loop_NTPase"/>
</dbReference>
<dbReference type="GO" id="GO:0016887">
    <property type="term" value="F:ATP hydrolysis activity"/>
    <property type="evidence" value="ECO:0007669"/>
    <property type="project" value="InterPro"/>
</dbReference>
<dbReference type="EMBL" id="QXGH01000042">
    <property type="protein sequence ID" value="RHW23652.1"/>
    <property type="molecule type" value="Genomic_DNA"/>
</dbReference>
<evidence type="ECO:0000313" key="2">
    <source>
        <dbReference type="EMBL" id="RHW23652.1"/>
    </source>
</evidence>
<dbReference type="Gene3D" id="1.10.10.10">
    <property type="entry name" value="Winged helix-like DNA-binding domain superfamily/Winged helix DNA-binding domain"/>
    <property type="match status" value="1"/>
</dbReference>
<dbReference type="OrthoDB" id="3755432at2"/>
<dbReference type="GO" id="GO:0003677">
    <property type="term" value="F:DNA binding"/>
    <property type="evidence" value="ECO:0007669"/>
    <property type="project" value="InterPro"/>
</dbReference>
<feature type="domain" description="HTH luxR-type" evidence="1">
    <location>
        <begin position="712"/>
        <end position="777"/>
    </location>
</feature>
<dbReference type="RefSeq" id="WP_118928669.1">
    <property type="nucleotide sequence ID" value="NZ_QXGH01000042.1"/>
</dbReference>
<organism evidence="2 3">
    <name type="scientific">Nocardioides immobilis</name>
    <dbReference type="NCBI Taxonomy" id="2049295"/>
    <lineage>
        <taxon>Bacteria</taxon>
        <taxon>Bacillati</taxon>
        <taxon>Actinomycetota</taxon>
        <taxon>Actinomycetes</taxon>
        <taxon>Propionibacteriales</taxon>
        <taxon>Nocardioidaceae</taxon>
        <taxon>Nocardioides</taxon>
    </lineage>
</organism>
<name>A0A417XT73_9ACTN</name>
<dbReference type="PROSITE" id="PS50043">
    <property type="entry name" value="HTH_LUXR_2"/>
    <property type="match status" value="1"/>
</dbReference>
<dbReference type="InterPro" id="IPR011990">
    <property type="entry name" value="TPR-like_helical_dom_sf"/>
</dbReference>
<dbReference type="Pfam" id="PF00196">
    <property type="entry name" value="GerE"/>
    <property type="match status" value="1"/>
</dbReference>
<dbReference type="CDD" id="cd06170">
    <property type="entry name" value="LuxR_C_like"/>
    <property type="match status" value="1"/>
</dbReference>
<dbReference type="SMART" id="SM00421">
    <property type="entry name" value="HTH_LUXR"/>
    <property type="match status" value="1"/>
</dbReference>
<dbReference type="Gene3D" id="1.25.40.10">
    <property type="entry name" value="Tetratricopeptide repeat domain"/>
    <property type="match status" value="1"/>
</dbReference>
<evidence type="ECO:0000259" key="1">
    <source>
        <dbReference type="PROSITE" id="PS50043"/>
    </source>
</evidence>
<reference evidence="2 3" key="1">
    <citation type="submission" date="2018-09" db="EMBL/GenBank/DDBJ databases">
        <title>Genome sequencing of Nocardioides immobilis CCTCC AB 2017083 for comparison to Nocardioides silvaticus.</title>
        <authorList>
            <person name="Li C."/>
            <person name="Wang G."/>
        </authorList>
    </citation>
    <scope>NUCLEOTIDE SEQUENCE [LARGE SCALE GENOMIC DNA]</scope>
    <source>
        <strain evidence="2 3">CCTCC AB 2017083</strain>
    </source>
</reference>
<dbReference type="InterPro" id="IPR016032">
    <property type="entry name" value="Sig_transdc_resp-reg_C-effctor"/>
</dbReference>
<protein>
    <submittedName>
        <fullName evidence="2">LuxR family transcriptional regulator</fullName>
    </submittedName>
</protein>
<evidence type="ECO:0000313" key="3">
    <source>
        <dbReference type="Proteomes" id="UP000283644"/>
    </source>
</evidence>
<dbReference type="Gene3D" id="3.40.50.300">
    <property type="entry name" value="P-loop containing nucleotide triphosphate hydrolases"/>
    <property type="match status" value="1"/>
</dbReference>
<dbReference type="PRINTS" id="PR00038">
    <property type="entry name" value="HTHLUXR"/>
</dbReference>
<dbReference type="GO" id="GO:0006355">
    <property type="term" value="P:regulation of DNA-templated transcription"/>
    <property type="evidence" value="ECO:0007669"/>
    <property type="project" value="InterPro"/>
</dbReference>
<dbReference type="InterPro" id="IPR000792">
    <property type="entry name" value="Tscrpt_reg_LuxR_C"/>
</dbReference>
<dbReference type="Proteomes" id="UP000283644">
    <property type="component" value="Unassembled WGS sequence"/>
</dbReference>
<sequence>MTRAGNSHGSLPHPTTSFVGRREVAGALRRALESSRLVTLTGPGGVGKTRLALYLADQARRGFRDGVHFVDLAKVQDPSLVVQATAVAIDLRDQSARSSEAALIDYLFGRHVLLILDNCEHVLAACAELVAELLMSAADLRVLATSREPLNIAGESVFPVPPLSVPTSTSSQPRMYRSGSHFEAVALFEARAAAVLPGFTATRENEEALVRLCARLDGLPLAIELAAVRMRVLSPVQILSRLEHRFDLLTEGNRGAPQRQQTLQAAIAWSYDLCTDLERVLWARCSVFAGEFDIDAAEFICGGDGVGEGAVFPGIAALVDKSILSRIEGGPLARYRMLETIRQFGAERLAETGGQDGIRRRHCDYFLELAKRCDSQSGSIRQLDWAARLPADRADLFAALDYCVTHPSEARRGLQMAASLWFYWIACGLLRDGRFWLDRMLAADSTPSPERARALLIDGWATVLLGENDRSVELLTECRRLATRVHDDTSDAQAAQMLGVARMFANDPAGATALLDQALESHLRRGDLTAPALIAWTSRGLAAVMMGDVDRAIALTDQCRDLCAVHGERWVLSWMTWVLALSSWVAGDLRNAASQARDALRQKDALNDHLGIPFCVELLAWIAHQQGDPHGAAMLFGAADSFWERVGRPLFGYANLIRWSTETANAARAAIGTQEFEARRSTGARLTHEQALSSALADGGASTKVGRCEDRGQGTTLKLTRREREVADLVATGMSNREIAERLVVSVRTAEAHVEHILTKLGFYSRAQIATWVATSATHADDLRH</sequence>
<dbReference type="InterPro" id="IPR049945">
    <property type="entry name" value="AAA_22"/>
</dbReference>
<dbReference type="SUPFAM" id="SSF52540">
    <property type="entry name" value="P-loop containing nucleoside triphosphate hydrolases"/>
    <property type="match status" value="1"/>
</dbReference>
<dbReference type="SUPFAM" id="SSF46894">
    <property type="entry name" value="C-terminal effector domain of the bipartite response regulators"/>
    <property type="match status" value="1"/>
</dbReference>
<dbReference type="InterPro" id="IPR058852">
    <property type="entry name" value="HTH_77"/>
</dbReference>
<dbReference type="PRINTS" id="PR00364">
    <property type="entry name" value="DISEASERSIST"/>
</dbReference>
<comment type="caution">
    <text evidence="2">The sequence shown here is derived from an EMBL/GenBank/DDBJ whole genome shotgun (WGS) entry which is preliminary data.</text>
</comment>
<accession>A0A417XT73</accession>
<dbReference type="Pfam" id="PF13401">
    <property type="entry name" value="AAA_22"/>
    <property type="match status" value="1"/>
</dbReference>
<gene>
    <name evidence="2" type="ORF">D0Z08_28465</name>
</gene>
<dbReference type="AlphaFoldDB" id="A0A417XT73"/>
<dbReference type="Pfam" id="PF25872">
    <property type="entry name" value="HTH_77"/>
    <property type="match status" value="1"/>
</dbReference>
<dbReference type="PANTHER" id="PTHR47691">
    <property type="entry name" value="REGULATOR-RELATED"/>
    <property type="match status" value="1"/>
</dbReference>
<dbReference type="InterPro" id="IPR036388">
    <property type="entry name" value="WH-like_DNA-bd_sf"/>
</dbReference>
<dbReference type="SUPFAM" id="SSF48452">
    <property type="entry name" value="TPR-like"/>
    <property type="match status" value="1"/>
</dbReference>
<keyword evidence="3" id="KW-1185">Reference proteome</keyword>
<proteinExistence type="predicted"/>
<dbReference type="PANTHER" id="PTHR47691:SF3">
    <property type="entry name" value="HTH-TYPE TRANSCRIPTIONAL REGULATOR RV0890C-RELATED"/>
    <property type="match status" value="1"/>
</dbReference>